<sequence>MILDVFQVLIAAKKALYSADKNSLATHGLHTELIYCLSGQRSISAALNTFGVQAESKHVVVVVIDDDGETFNTIATLIDGKHGNLDVLKDISDTEKIKKMCD</sequence>
<evidence type="ECO:0000256" key="1">
    <source>
        <dbReference type="ARBA" id="ARBA00004123"/>
    </source>
</evidence>
<dbReference type="InterPro" id="IPR036504">
    <property type="entry name" value="CGI121/TPRKB_sf"/>
</dbReference>
<keyword evidence="8" id="KW-1185">Reference proteome</keyword>
<dbReference type="GO" id="GO:0002949">
    <property type="term" value="P:tRNA threonylcarbamoyladenosine modification"/>
    <property type="evidence" value="ECO:0007669"/>
    <property type="project" value="TreeGrafter"/>
</dbReference>
<evidence type="ECO:0000256" key="5">
    <source>
        <dbReference type="RuleBase" id="RU004398"/>
    </source>
</evidence>
<protein>
    <recommendedName>
        <fullName evidence="9">EKC/KEOPS complex subunit cgi121</fullName>
    </recommendedName>
</protein>
<accession>L1IGV7</accession>
<reference evidence="8" key="2">
    <citation type="submission" date="2012-11" db="EMBL/GenBank/DDBJ databases">
        <authorList>
            <person name="Kuo A."/>
            <person name="Curtis B.A."/>
            <person name="Tanifuji G."/>
            <person name="Burki F."/>
            <person name="Gruber A."/>
            <person name="Irimia M."/>
            <person name="Maruyama S."/>
            <person name="Arias M.C."/>
            <person name="Ball S.G."/>
            <person name="Gile G.H."/>
            <person name="Hirakawa Y."/>
            <person name="Hopkins J.F."/>
            <person name="Rensing S.A."/>
            <person name="Schmutz J."/>
            <person name="Symeonidi A."/>
            <person name="Elias M."/>
            <person name="Eveleigh R.J."/>
            <person name="Herman E.K."/>
            <person name="Klute M.J."/>
            <person name="Nakayama T."/>
            <person name="Obornik M."/>
            <person name="Reyes-Prieto A."/>
            <person name="Armbrust E.V."/>
            <person name="Aves S.J."/>
            <person name="Beiko R.G."/>
            <person name="Coutinho P."/>
            <person name="Dacks J.B."/>
            <person name="Durnford D.G."/>
            <person name="Fast N.M."/>
            <person name="Green B.R."/>
            <person name="Grisdale C."/>
            <person name="Hempe F."/>
            <person name="Henrissat B."/>
            <person name="Hoppner M.P."/>
            <person name="Ishida K.-I."/>
            <person name="Kim E."/>
            <person name="Koreny L."/>
            <person name="Kroth P.G."/>
            <person name="Liu Y."/>
            <person name="Malik S.-B."/>
            <person name="Maier U.G."/>
            <person name="McRose D."/>
            <person name="Mock T."/>
            <person name="Neilson J.A."/>
            <person name="Onodera N.T."/>
            <person name="Poole A.M."/>
            <person name="Pritham E.J."/>
            <person name="Richards T.A."/>
            <person name="Rocap G."/>
            <person name="Roy S.W."/>
            <person name="Sarai C."/>
            <person name="Schaack S."/>
            <person name="Shirato S."/>
            <person name="Slamovits C.H."/>
            <person name="Spencer D.F."/>
            <person name="Suzuki S."/>
            <person name="Worden A.Z."/>
            <person name="Zauner S."/>
            <person name="Barry K."/>
            <person name="Bell C."/>
            <person name="Bharti A.K."/>
            <person name="Crow J.A."/>
            <person name="Grimwood J."/>
            <person name="Kramer R."/>
            <person name="Lindquist E."/>
            <person name="Lucas S."/>
            <person name="Salamov A."/>
            <person name="McFadden G.I."/>
            <person name="Lane C.E."/>
            <person name="Keeling P.J."/>
            <person name="Gray M.W."/>
            <person name="Grigoriev I.V."/>
            <person name="Archibald J.M."/>
        </authorList>
    </citation>
    <scope>NUCLEOTIDE SEQUENCE</scope>
    <source>
        <strain evidence="8">CCMP2712</strain>
    </source>
</reference>
<dbReference type="GeneID" id="17292014"/>
<evidence type="ECO:0000313" key="6">
    <source>
        <dbReference type="EMBL" id="EKX35292.1"/>
    </source>
</evidence>
<dbReference type="OrthoDB" id="329139at2759"/>
<dbReference type="SUPFAM" id="SSF143870">
    <property type="entry name" value="PF0523-like"/>
    <property type="match status" value="1"/>
</dbReference>
<dbReference type="PaxDb" id="55529-EKX35292"/>
<reference evidence="7" key="3">
    <citation type="submission" date="2015-06" db="UniProtKB">
        <authorList>
            <consortium name="EnsemblProtists"/>
        </authorList>
    </citation>
    <scope>IDENTIFICATION</scope>
</reference>
<dbReference type="InterPro" id="IPR013926">
    <property type="entry name" value="CGI121/TPRKB"/>
</dbReference>
<dbReference type="Pfam" id="PF08617">
    <property type="entry name" value="CGI-121"/>
    <property type="match status" value="1"/>
</dbReference>
<dbReference type="GO" id="GO:0005634">
    <property type="term" value="C:nucleus"/>
    <property type="evidence" value="ECO:0007669"/>
    <property type="project" value="UniProtKB-SubCell"/>
</dbReference>
<dbReference type="EMBL" id="JH993093">
    <property type="protein sequence ID" value="EKX35292.1"/>
    <property type="molecule type" value="Genomic_DNA"/>
</dbReference>
<comment type="similarity">
    <text evidence="2 5">Belongs to the CGI121/TPRKB family.</text>
</comment>
<dbReference type="OMA" id="CMAGWVE"/>
<dbReference type="STRING" id="905079.L1IGV7"/>
<dbReference type="GO" id="GO:0000408">
    <property type="term" value="C:EKC/KEOPS complex"/>
    <property type="evidence" value="ECO:0007669"/>
    <property type="project" value="TreeGrafter"/>
</dbReference>
<evidence type="ECO:0000256" key="2">
    <source>
        <dbReference type="ARBA" id="ARBA00005546"/>
    </source>
</evidence>
<evidence type="ECO:0000313" key="8">
    <source>
        <dbReference type="Proteomes" id="UP000011087"/>
    </source>
</evidence>
<keyword evidence="4 5" id="KW-0539">Nucleus</keyword>
<proteinExistence type="inferred from homology"/>
<dbReference type="RefSeq" id="XP_005822272.1">
    <property type="nucleotide sequence ID" value="XM_005822215.1"/>
</dbReference>
<evidence type="ECO:0000313" key="7">
    <source>
        <dbReference type="EnsemblProtists" id="EKX35292"/>
    </source>
</evidence>
<dbReference type="HOGENOM" id="CLU_2282815_0_0_1"/>
<dbReference type="EnsemblProtists" id="EKX35292">
    <property type="protein sequence ID" value="EKX35292"/>
    <property type="gene ID" value="GUITHDRAFT_118527"/>
</dbReference>
<name>L1IGV7_GUITC</name>
<dbReference type="AlphaFoldDB" id="L1IGV7"/>
<evidence type="ECO:0000256" key="4">
    <source>
        <dbReference type="ARBA" id="ARBA00023242"/>
    </source>
</evidence>
<gene>
    <name evidence="6" type="ORF">GUITHDRAFT_118527</name>
</gene>
<reference evidence="6 8" key="1">
    <citation type="journal article" date="2012" name="Nature">
        <title>Algal genomes reveal evolutionary mosaicism and the fate of nucleomorphs.</title>
        <authorList>
            <consortium name="DOE Joint Genome Institute"/>
            <person name="Curtis B.A."/>
            <person name="Tanifuji G."/>
            <person name="Burki F."/>
            <person name="Gruber A."/>
            <person name="Irimia M."/>
            <person name="Maruyama S."/>
            <person name="Arias M.C."/>
            <person name="Ball S.G."/>
            <person name="Gile G.H."/>
            <person name="Hirakawa Y."/>
            <person name="Hopkins J.F."/>
            <person name="Kuo A."/>
            <person name="Rensing S.A."/>
            <person name="Schmutz J."/>
            <person name="Symeonidi A."/>
            <person name="Elias M."/>
            <person name="Eveleigh R.J."/>
            <person name="Herman E.K."/>
            <person name="Klute M.J."/>
            <person name="Nakayama T."/>
            <person name="Obornik M."/>
            <person name="Reyes-Prieto A."/>
            <person name="Armbrust E.V."/>
            <person name="Aves S.J."/>
            <person name="Beiko R.G."/>
            <person name="Coutinho P."/>
            <person name="Dacks J.B."/>
            <person name="Durnford D.G."/>
            <person name="Fast N.M."/>
            <person name="Green B.R."/>
            <person name="Grisdale C.J."/>
            <person name="Hempel F."/>
            <person name="Henrissat B."/>
            <person name="Hoppner M.P."/>
            <person name="Ishida K."/>
            <person name="Kim E."/>
            <person name="Koreny L."/>
            <person name="Kroth P.G."/>
            <person name="Liu Y."/>
            <person name="Malik S.B."/>
            <person name="Maier U.G."/>
            <person name="McRose D."/>
            <person name="Mock T."/>
            <person name="Neilson J.A."/>
            <person name="Onodera N.T."/>
            <person name="Poole A.M."/>
            <person name="Pritham E.J."/>
            <person name="Richards T.A."/>
            <person name="Rocap G."/>
            <person name="Roy S.W."/>
            <person name="Sarai C."/>
            <person name="Schaack S."/>
            <person name="Shirato S."/>
            <person name="Slamovits C.H."/>
            <person name="Spencer D.F."/>
            <person name="Suzuki S."/>
            <person name="Worden A.Z."/>
            <person name="Zauner S."/>
            <person name="Barry K."/>
            <person name="Bell C."/>
            <person name="Bharti A.K."/>
            <person name="Crow J.A."/>
            <person name="Grimwood J."/>
            <person name="Kramer R."/>
            <person name="Lindquist E."/>
            <person name="Lucas S."/>
            <person name="Salamov A."/>
            <person name="McFadden G.I."/>
            <person name="Lane C.E."/>
            <person name="Keeling P.J."/>
            <person name="Gray M.W."/>
            <person name="Grigoriev I.V."/>
            <person name="Archibald J.M."/>
        </authorList>
    </citation>
    <scope>NUCLEOTIDE SEQUENCE</scope>
    <source>
        <strain evidence="6 8">CCMP2712</strain>
    </source>
</reference>
<dbReference type="Proteomes" id="UP000011087">
    <property type="component" value="Unassembled WGS sequence"/>
</dbReference>
<dbReference type="GO" id="GO:0005829">
    <property type="term" value="C:cytosol"/>
    <property type="evidence" value="ECO:0007669"/>
    <property type="project" value="TreeGrafter"/>
</dbReference>
<dbReference type="Gene3D" id="3.30.2380.10">
    <property type="entry name" value="CGI121/TPRKB"/>
    <property type="match status" value="1"/>
</dbReference>
<dbReference type="PANTHER" id="PTHR15840">
    <property type="entry name" value="CGI-121 FAMILY MEMBER"/>
    <property type="match status" value="1"/>
</dbReference>
<keyword evidence="3" id="KW-0819">tRNA processing</keyword>
<dbReference type="KEGG" id="gtt:GUITHDRAFT_118527"/>
<evidence type="ECO:0000256" key="3">
    <source>
        <dbReference type="ARBA" id="ARBA00022694"/>
    </source>
</evidence>
<evidence type="ECO:0008006" key="9">
    <source>
        <dbReference type="Google" id="ProtNLM"/>
    </source>
</evidence>
<dbReference type="PANTHER" id="PTHR15840:SF10">
    <property type="entry name" value="EKC_KEOPS COMPLEX SUBUNIT TPRKB"/>
    <property type="match status" value="1"/>
</dbReference>
<comment type="subcellular location">
    <subcellularLocation>
        <location evidence="1">Nucleus</location>
    </subcellularLocation>
</comment>
<organism evidence="6">
    <name type="scientific">Guillardia theta (strain CCMP2712)</name>
    <name type="common">Cryptophyte</name>
    <dbReference type="NCBI Taxonomy" id="905079"/>
    <lineage>
        <taxon>Eukaryota</taxon>
        <taxon>Cryptophyceae</taxon>
        <taxon>Pyrenomonadales</taxon>
        <taxon>Geminigeraceae</taxon>
        <taxon>Guillardia</taxon>
    </lineage>
</organism>